<keyword evidence="2" id="KW-0812">Transmembrane</keyword>
<dbReference type="AlphaFoldDB" id="A0AAN9GDZ0"/>
<feature type="compositionally biased region" description="Polar residues" evidence="1">
    <location>
        <begin position="168"/>
        <end position="185"/>
    </location>
</feature>
<comment type="caution">
    <text evidence="4">The sequence shown here is derived from an EMBL/GenBank/DDBJ whole genome shotgun (WGS) entry which is preliminary data.</text>
</comment>
<evidence type="ECO:0000313" key="5">
    <source>
        <dbReference type="Proteomes" id="UP001374579"/>
    </source>
</evidence>
<sequence length="320" mass="35394">MFHQASLYSCLVLVILTTCSRAEEPCYRFMFPNIPSSRVISATDGSTVVVPFKLDRGTCPEGWNQTVHVHVLRPPDQNALHGDFCAVSLEGKTCASINEENCACVRGTFGDVGVNFTKSVSTADSGSWVWRTSDGLTTEITFDVREDTSRDWKEPELTSPRNEHQGKTELSLQDSSYEATSTRPSTLRKGVGEGKTTRSSVSSTDVDVTFMDDSVKTGLTFCGMNVVIIITVALVVYLCRKRRAGQVKAHYSVNVTPVIEVNDDVINWRQRHESPNDAERSTSYVSFGGIMTWSNEDLPQAYRNDGYLATSHSDQSTLHP</sequence>
<reference evidence="4 5" key="1">
    <citation type="submission" date="2024-02" db="EMBL/GenBank/DDBJ databases">
        <title>Chromosome-scale genome assembly of the rough periwinkle Littorina saxatilis.</title>
        <authorList>
            <person name="De Jode A."/>
            <person name="Faria R."/>
            <person name="Formenti G."/>
            <person name="Sims Y."/>
            <person name="Smith T.P."/>
            <person name="Tracey A."/>
            <person name="Wood J.M.D."/>
            <person name="Zagrodzka Z.B."/>
            <person name="Johannesson K."/>
            <person name="Butlin R.K."/>
            <person name="Leder E.H."/>
        </authorList>
    </citation>
    <scope>NUCLEOTIDE SEQUENCE [LARGE SCALE GENOMIC DNA]</scope>
    <source>
        <strain evidence="4">Snail1</strain>
        <tissue evidence="4">Muscle</tissue>
    </source>
</reference>
<keyword evidence="2" id="KW-1133">Transmembrane helix</keyword>
<feature type="chain" id="PRO_5042988204" evidence="3">
    <location>
        <begin position="23"/>
        <end position="320"/>
    </location>
</feature>
<evidence type="ECO:0000256" key="1">
    <source>
        <dbReference type="SAM" id="MobiDB-lite"/>
    </source>
</evidence>
<name>A0AAN9GDZ0_9CAEN</name>
<feature type="region of interest" description="Disordered" evidence="1">
    <location>
        <begin position="147"/>
        <end position="202"/>
    </location>
</feature>
<evidence type="ECO:0000256" key="3">
    <source>
        <dbReference type="SAM" id="SignalP"/>
    </source>
</evidence>
<organism evidence="4 5">
    <name type="scientific">Littorina saxatilis</name>
    <dbReference type="NCBI Taxonomy" id="31220"/>
    <lineage>
        <taxon>Eukaryota</taxon>
        <taxon>Metazoa</taxon>
        <taxon>Spiralia</taxon>
        <taxon>Lophotrochozoa</taxon>
        <taxon>Mollusca</taxon>
        <taxon>Gastropoda</taxon>
        <taxon>Caenogastropoda</taxon>
        <taxon>Littorinimorpha</taxon>
        <taxon>Littorinoidea</taxon>
        <taxon>Littorinidae</taxon>
        <taxon>Littorina</taxon>
    </lineage>
</organism>
<dbReference type="Proteomes" id="UP001374579">
    <property type="component" value="Unassembled WGS sequence"/>
</dbReference>
<protein>
    <submittedName>
        <fullName evidence="4">Uncharacterized protein</fullName>
    </submittedName>
</protein>
<keyword evidence="3" id="KW-0732">Signal</keyword>
<dbReference type="EMBL" id="JBAMIC010000007">
    <property type="protein sequence ID" value="KAK7105483.1"/>
    <property type="molecule type" value="Genomic_DNA"/>
</dbReference>
<feature type="signal peptide" evidence="3">
    <location>
        <begin position="1"/>
        <end position="22"/>
    </location>
</feature>
<keyword evidence="5" id="KW-1185">Reference proteome</keyword>
<feature type="transmembrane region" description="Helical" evidence="2">
    <location>
        <begin position="218"/>
        <end position="239"/>
    </location>
</feature>
<proteinExistence type="predicted"/>
<evidence type="ECO:0000256" key="2">
    <source>
        <dbReference type="SAM" id="Phobius"/>
    </source>
</evidence>
<evidence type="ECO:0000313" key="4">
    <source>
        <dbReference type="EMBL" id="KAK7105483.1"/>
    </source>
</evidence>
<feature type="compositionally biased region" description="Basic and acidic residues" evidence="1">
    <location>
        <begin position="147"/>
        <end position="167"/>
    </location>
</feature>
<gene>
    <name evidence="4" type="ORF">V1264_016853</name>
</gene>
<keyword evidence="2" id="KW-0472">Membrane</keyword>
<accession>A0AAN9GDZ0</accession>